<evidence type="ECO:0000259" key="9">
    <source>
        <dbReference type="Pfam" id="PF20684"/>
    </source>
</evidence>
<dbReference type="PANTHER" id="PTHR33048:SF55">
    <property type="entry name" value="INTEGRAL MEMBRANE PROTEIN"/>
    <property type="match status" value="1"/>
</dbReference>
<gene>
    <name evidence="10" type="ORF">C7212DRAFT_365861</name>
</gene>
<evidence type="ECO:0000256" key="4">
    <source>
        <dbReference type="ARBA" id="ARBA00023136"/>
    </source>
</evidence>
<name>A0A317SFT5_9PEZI</name>
<dbReference type="InterPro" id="IPR049326">
    <property type="entry name" value="Rhodopsin_dom_fungi"/>
</dbReference>
<feature type="compositionally biased region" description="Polar residues" evidence="6">
    <location>
        <begin position="237"/>
        <end position="253"/>
    </location>
</feature>
<evidence type="ECO:0000256" key="6">
    <source>
        <dbReference type="SAM" id="MobiDB-lite"/>
    </source>
</evidence>
<comment type="similarity">
    <text evidence="5">Belongs to the SAT4 family.</text>
</comment>
<dbReference type="OrthoDB" id="5329176at2759"/>
<comment type="caution">
    <text evidence="10">The sequence shown here is derived from an EMBL/GenBank/DDBJ whole genome shotgun (WGS) entry which is preliminary data.</text>
</comment>
<proteinExistence type="inferred from homology"/>
<feature type="domain" description="Rhodopsin" evidence="9">
    <location>
        <begin position="2"/>
        <end position="188"/>
    </location>
</feature>
<feature type="signal peptide" evidence="8">
    <location>
        <begin position="1"/>
        <end position="18"/>
    </location>
</feature>
<evidence type="ECO:0000256" key="7">
    <source>
        <dbReference type="SAM" id="Phobius"/>
    </source>
</evidence>
<dbReference type="STRING" id="42249.A0A317SFT5"/>
<evidence type="ECO:0000256" key="2">
    <source>
        <dbReference type="ARBA" id="ARBA00022692"/>
    </source>
</evidence>
<evidence type="ECO:0000313" key="10">
    <source>
        <dbReference type="EMBL" id="PWW73293.1"/>
    </source>
</evidence>
<feature type="chain" id="PRO_5016287312" description="Rhodopsin domain-containing protein" evidence="8">
    <location>
        <begin position="19"/>
        <end position="312"/>
    </location>
</feature>
<feature type="transmembrane region" description="Helical" evidence="7">
    <location>
        <begin position="108"/>
        <end position="132"/>
    </location>
</feature>
<dbReference type="PANTHER" id="PTHR33048">
    <property type="entry name" value="PTH11-LIKE INTEGRAL MEMBRANE PROTEIN (AFU_ORTHOLOGUE AFUA_5G11245)"/>
    <property type="match status" value="1"/>
</dbReference>
<dbReference type="InterPro" id="IPR052337">
    <property type="entry name" value="SAT4-like"/>
</dbReference>
<feature type="transmembrane region" description="Helical" evidence="7">
    <location>
        <begin position="74"/>
        <end position="96"/>
    </location>
</feature>
<keyword evidence="2 7" id="KW-0812">Transmembrane</keyword>
<evidence type="ECO:0000256" key="5">
    <source>
        <dbReference type="ARBA" id="ARBA00038359"/>
    </source>
</evidence>
<keyword evidence="11" id="KW-1185">Reference proteome</keyword>
<dbReference type="Proteomes" id="UP000246991">
    <property type="component" value="Unassembled WGS sequence"/>
</dbReference>
<dbReference type="EMBL" id="PYWC01000082">
    <property type="protein sequence ID" value="PWW73293.1"/>
    <property type="molecule type" value="Genomic_DNA"/>
</dbReference>
<dbReference type="Pfam" id="PF20684">
    <property type="entry name" value="Fung_rhodopsin"/>
    <property type="match status" value="1"/>
</dbReference>
<evidence type="ECO:0000313" key="11">
    <source>
        <dbReference type="Proteomes" id="UP000246991"/>
    </source>
</evidence>
<keyword evidence="3 7" id="KW-1133">Transmembrane helix</keyword>
<evidence type="ECO:0000256" key="1">
    <source>
        <dbReference type="ARBA" id="ARBA00004141"/>
    </source>
</evidence>
<protein>
    <recommendedName>
        <fullName evidence="9">Rhodopsin domain-containing protein</fullName>
    </recommendedName>
</protein>
<evidence type="ECO:0000256" key="3">
    <source>
        <dbReference type="ARBA" id="ARBA00022989"/>
    </source>
</evidence>
<dbReference type="GO" id="GO:0016020">
    <property type="term" value="C:membrane"/>
    <property type="evidence" value="ECO:0007669"/>
    <property type="project" value="UniProtKB-SubCell"/>
</dbReference>
<feature type="region of interest" description="Disordered" evidence="6">
    <location>
        <begin position="226"/>
        <end position="256"/>
    </location>
</feature>
<evidence type="ECO:0000256" key="8">
    <source>
        <dbReference type="SAM" id="SignalP"/>
    </source>
</evidence>
<sequence>MTFTKASLLLLLIRLVQNRRMSIVVWSIFGFMGAFAMASFWASVFHCTPPSYARERMDRASHEGSCGNFKAVQYWVPAGSIVMDFILWLLPLKLIYPLKLPRAQKIGLYMVFILGAMVFISASVRISLILGLDTLGPDTDDPTWTTYQINLWSMCILSFHFHSPLSGVESTVGIICSSLPTLRPLFNKHFPFVFDLLSKAFDRPDGGWNQSSFHIPPSIMEAASRSPSKRAFPLRSPSDSAFNSTDLSSNPNVSPRGLGIDLEAGIARGDEKGSRNIMLEMDIADVVLNQGSETFGLIGISMPGSSSNSSFR</sequence>
<accession>A0A317SFT5</accession>
<keyword evidence="4 7" id="KW-0472">Membrane</keyword>
<keyword evidence="8" id="KW-0732">Signal</keyword>
<feature type="transmembrane region" description="Helical" evidence="7">
    <location>
        <begin position="21"/>
        <end position="42"/>
    </location>
</feature>
<reference evidence="10 11" key="1">
    <citation type="submission" date="2018-03" db="EMBL/GenBank/DDBJ databases">
        <title>Genomes of Pezizomycetes fungi and the evolution of truffles.</title>
        <authorList>
            <person name="Murat C."/>
            <person name="Payen T."/>
            <person name="Noel B."/>
            <person name="Kuo A."/>
            <person name="Martin F.M."/>
        </authorList>
    </citation>
    <scope>NUCLEOTIDE SEQUENCE [LARGE SCALE GENOMIC DNA]</scope>
    <source>
        <strain evidence="10">091103-1</strain>
    </source>
</reference>
<organism evidence="10 11">
    <name type="scientific">Tuber magnatum</name>
    <name type="common">white Piedmont truffle</name>
    <dbReference type="NCBI Taxonomy" id="42249"/>
    <lineage>
        <taxon>Eukaryota</taxon>
        <taxon>Fungi</taxon>
        <taxon>Dikarya</taxon>
        <taxon>Ascomycota</taxon>
        <taxon>Pezizomycotina</taxon>
        <taxon>Pezizomycetes</taxon>
        <taxon>Pezizales</taxon>
        <taxon>Tuberaceae</taxon>
        <taxon>Tuber</taxon>
    </lineage>
</organism>
<comment type="subcellular location">
    <subcellularLocation>
        <location evidence="1">Membrane</location>
        <topology evidence="1">Multi-pass membrane protein</topology>
    </subcellularLocation>
</comment>
<dbReference type="AlphaFoldDB" id="A0A317SFT5"/>